<protein>
    <submittedName>
        <fullName evidence="1">Uncharacterized protein</fullName>
    </submittedName>
</protein>
<dbReference type="Proteomes" id="UP001321486">
    <property type="component" value="Plasmid pNBRC108728a"/>
</dbReference>
<evidence type="ECO:0000313" key="2">
    <source>
        <dbReference type="Proteomes" id="UP001321486"/>
    </source>
</evidence>
<geneLocation type="plasmid" evidence="1 2">
    <name>pNBRC108728a</name>
</geneLocation>
<sequence>MTSLMKSRFDAAASALLAEVQALSTPAPRAPFSSPWSIPQAPLGSRVVIQAYEPELTAWAA</sequence>
<gene>
    <name evidence="1" type="ORF">GCM10025867_46060</name>
</gene>
<reference evidence="2" key="1">
    <citation type="journal article" date="2019" name="Int. J. Syst. Evol. Microbiol.">
        <title>The Global Catalogue of Microorganisms (GCM) 10K type strain sequencing project: providing services to taxonomists for standard genome sequencing and annotation.</title>
        <authorList>
            <consortium name="The Broad Institute Genomics Platform"/>
            <consortium name="The Broad Institute Genome Sequencing Center for Infectious Disease"/>
            <person name="Wu L."/>
            <person name="Ma J."/>
        </authorList>
    </citation>
    <scope>NUCLEOTIDE SEQUENCE [LARGE SCALE GENOMIC DNA]</scope>
    <source>
        <strain evidence="2">NBRC 108728</strain>
    </source>
</reference>
<keyword evidence="2" id="KW-1185">Reference proteome</keyword>
<name>A0ABM8GVA0_9MICO</name>
<accession>A0ABM8GVA0</accession>
<dbReference type="EMBL" id="AP027733">
    <property type="protein sequence ID" value="BDZ52365.1"/>
    <property type="molecule type" value="Genomic_DNA"/>
</dbReference>
<proteinExistence type="predicted"/>
<organism evidence="1 2">
    <name type="scientific">Frondihabitans sucicola</name>
    <dbReference type="NCBI Taxonomy" id="1268041"/>
    <lineage>
        <taxon>Bacteria</taxon>
        <taxon>Bacillati</taxon>
        <taxon>Actinomycetota</taxon>
        <taxon>Actinomycetes</taxon>
        <taxon>Micrococcales</taxon>
        <taxon>Microbacteriaceae</taxon>
        <taxon>Frondihabitans</taxon>
    </lineage>
</organism>
<keyword evidence="1" id="KW-0614">Plasmid</keyword>
<dbReference type="RefSeq" id="WP_286347224.1">
    <property type="nucleotide sequence ID" value="NZ_AP027733.1"/>
</dbReference>
<evidence type="ECO:0000313" key="1">
    <source>
        <dbReference type="EMBL" id="BDZ52365.1"/>
    </source>
</evidence>